<keyword evidence="2" id="KW-0964">Secreted</keyword>
<dbReference type="SMART" id="SM00110">
    <property type="entry name" value="C1Q"/>
    <property type="match status" value="1"/>
</dbReference>
<dbReference type="PRINTS" id="PR00007">
    <property type="entry name" value="COMPLEMNTC1Q"/>
</dbReference>
<dbReference type="InterPro" id="IPR050822">
    <property type="entry name" value="Cerebellin_Synaptic_Org"/>
</dbReference>
<dbReference type="Proteomes" id="UP001634394">
    <property type="component" value="Unassembled WGS sequence"/>
</dbReference>
<evidence type="ECO:0000259" key="6">
    <source>
        <dbReference type="PROSITE" id="PS50871"/>
    </source>
</evidence>
<dbReference type="InterPro" id="IPR008983">
    <property type="entry name" value="Tumour_necrosis_fac-like_dom"/>
</dbReference>
<evidence type="ECO:0000256" key="4">
    <source>
        <dbReference type="SAM" id="Coils"/>
    </source>
</evidence>
<dbReference type="Pfam" id="PF00386">
    <property type="entry name" value="C1q"/>
    <property type="match status" value="1"/>
</dbReference>
<keyword evidence="4" id="KW-0175">Coiled coil</keyword>
<organism evidence="7 8">
    <name type="scientific">Sinanodonta woodiana</name>
    <name type="common">Chinese pond mussel</name>
    <name type="synonym">Anodonta woodiana</name>
    <dbReference type="NCBI Taxonomy" id="1069815"/>
    <lineage>
        <taxon>Eukaryota</taxon>
        <taxon>Metazoa</taxon>
        <taxon>Spiralia</taxon>
        <taxon>Lophotrochozoa</taxon>
        <taxon>Mollusca</taxon>
        <taxon>Bivalvia</taxon>
        <taxon>Autobranchia</taxon>
        <taxon>Heteroconchia</taxon>
        <taxon>Palaeoheterodonta</taxon>
        <taxon>Unionida</taxon>
        <taxon>Unionoidea</taxon>
        <taxon>Unionidae</taxon>
        <taxon>Unioninae</taxon>
        <taxon>Sinanodonta</taxon>
    </lineage>
</organism>
<comment type="subcellular location">
    <subcellularLocation>
        <location evidence="1">Secreted</location>
    </subcellularLocation>
</comment>
<sequence>MQTLILAFTLVQTVVCLVAAAEKINYDQQDGGIISVLLKKIRDLEERDREFDSRLKEIDVLKERLDEAQRRLLNMQELEHRLQKAEEQMQKLVNHVDNKQVNKSGTLKDVDTNGTHEPLFINSSSPFWIQRVVSSIESRQTVMDDKIRELVSFKNHIQTALKLTATQTRKRTVTRKAAFSAMFSSVPVSVTPGRSLQFNKVNYNEGNAYDARTGIFTCPVSGTYFFYTNILSMYHSGTIQTDIVFEGIGKGRTHANNENNHAQGSTAASLHCDAGQRVWVEAVVGSQSWGDMFSSFTGVLLWQDDAATNSN</sequence>
<dbReference type="AlphaFoldDB" id="A0ABD3XJV6"/>
<evidence type="ECO:0000256" key="3">
    <source>
        <dbReference type="ARBA" id="ARBA00022729"/>
    </source>
</evidence>
<dbReference type="PANTHER" id="PTHR22923">
    <property type="entry name" value="CEREBELLIN-RELATED"/>
    <property type="match status" value="1"/>
</dbReference>
<dbReference type="SUPFAM" id="SSF49842">
    <property type="entry name" value="TNF-like"/>
    <property type="match status" value="1"/>
</dbReference>
<reference evidence="7 8" key="1">
    <citation type="submission" date="2024-11" db="EMBL/GenBank/DDBJ databases">
        <title>Chromosome-level genome assembly of the freshwater bivalve Anodonta woodiana.</title>
        <authorList>
            <person name="Chen X."/>
        </authorList>
    </citation>
    <scope>NUCLEOTIDE SEQUENCE [LARGE SCALE GENOMIC DNA]</scope>
    <source>
        <strain evidence="7">MN2024</strain>
        <tissue evidence="7">Gills</tissue>
    </source>
</reference>
<accession>A0ABD3XJV6</accession>
<gene>
    <name evidence="7" type="ORF">ACJMK2_026524</name>
</gene>
<protein>
    <recommendedName>
        <fullName evidence="6">C1q domain-containing protein</fullName>
    </recommendedName>
</protein>
<feature type="signal peptide" evidence="5">
    <location>
        <begin position="1"/>
        <end position="20"/>
    </location>
</feature>
<proteinExistence type="predicted"/>
<dbReference type="InterPro" id="IPR001073">
    <property type="entry name" value="C1q_dom"/>
</dbReference>
<feature type="domain" description="C1q" evidence="6">
    <location>
        <begin position="172"/>
        <end position="307"/>
    </location>
</feature>
<keyword evidence="3 5" id="KW-0732">Signal</keyword>
<dbReference type="PROSITE" id="PS50871">
    <property type="entry name" value="C1Q"/>
    <property type="match status" value="1"/>
</dbReference>
<feature type="coiled-coil region" evidence="4">
    <location>
        <begin position="51"/>
        <end position="102"/>
    </location>
</feature>
<evidence type="ECO:0000313" key="8">
    <source>
        <dbReference type="Proteomes" id="UP001634394"/>
    </source>
</evidence>
<evidence type="ECO:0000256" key="1">
    <source>
        <dbReference type="ARBA" id="ARBA00004613"/>
    </source>
</evidence>
<feature type="chain" id="PRO_5044744100" description="C1q domain-containing protein" evidence="5">
    <location>
        <begin position="21"/>
        <end position="311"/>
    </location>
</feature>
<comment type="caution">
    <text evidence="7">The sequence shown here is derived from an EMBL/GenBank/DDBJ whole genome shotgun (WGS) entry which is preliminary data.</text>
</comment>
<dbReference type="Gene3D" id="2.60.120.40">
    <property type="match status" value="1"/>
</dbReference>
<evidence type="ECO:0000313" key="7">
    <source>
        <dbReference type="EMBL" id="KAL3886539.1"/>
    </source>
</evidence>
<dbReference type="GO" id="GO:0005576">
    <property type="term" value="C:extracellular region"/>
    <property type="evidence" value="ECO:0007669"/>
    <property type="project" value="UniProtKB-SubCell"/>
</dbReference>
<dbReference type="EMBL" id="JBJQND010000002">
    <property type="protein sequence ID" value="KAL3886539.1"/>
    <property type="molecule type" value="Genomic_DNA"/>
</dbReference>
<name>A0ABD3XJV6_SINWO</name>
<dbReference type="PANTHER" id="PTHR22923:SF116">
    <property type="entry name" value="C1Q DOMAIN-CONTAINING PROTEIN"/>
    <property type="match status" value="1"/>
</dbReference>
<evidence type="ECO:0000256" key="5">
    <source>
        <dbReference type="SAM" id="SignalP"/>
    </source>
</evidence>
<evidence type="ECO:0000256" key="2">
    <source>
        <dbReference type="ARBA" id="ARBA00022525"/>
    </source>
</evidence>
<keyword evidence="8" id="KW-1185">Reference proteome</keyword>